<dbReference type="Pfam" id="PF01156">
    <property type="entry name" value="IU_nuc_hydro"/>
    <property type="match status" value="1"/>
</dbReference>
<dbReference type="InterPro" id="IPR023186">
    <property type="entry name" value="IUNH"/>
</dbReference>
<feature type="domain" description="Inosine/uridine-preferring nucleoside hydrolase" evidence="4">
    <location>
        <begin position="4"/>
        <end position="369"/>
    </location>
</feature>
<accession>A0ABP8EIN5</accession>
<dbReference type="SUPFAM" id="SSF53590">
    <property type="entry name" value="Nucleoside hydrolase"/>
    <property type="match status" value="1"/>
</dbReference>
<sequence>MIPIFIDCDPGIDDAIALGYALCQEDLNITGVAASGGNGATAQVLDNALSWLALAGRTDIPVHRGAEQPLAGATEFAEETHGPTGAGYANLLADRTALSTVGAATAWVEAAHAHPGRLVGVLLGPATNLALALDLEPELPRLLRRLFVMGGSFNYRGNTHPTTEWNTTFDPEAAARMYQSFGEAEQLPVIGSLEATESIVLSPDRLERTVRGASGAAAGWQHWLEHLTEALRFYFEFHESDGHGYIAHIHDPFVLAAAVEWARRADRLVESGPEGADPEEHLSPEESGNPEEPGSSLEHGNLVEPESPEEPGNLEEHGDIPWSRTIRAAVDVELHGSLTRGETIADWLGRWGRAPNAELIKRIDAGAFLDHLEKTLARGPAPWPAPSLDAEAHPG</sequence>
<name>A0ABP8EIN5_9MICO</name>
<dbReference type="InterPro" id="IPR036452">
    <property type="entry name" value="Ribo_hydro-like"/>
</dbReference>
<evidence type="ECO:0000259" key="4">
    <source>
        <dbReference type="Pfam" id="PF01156"/>
    </source>
</evidence>
<dbReference type="EMBL" id="BAABAZ010000004">
    <property type="protein sequence ID" value="GAA4283741.1"/>
    <property type="molecule type" value="Genomic_DNA"/>
</dbReference>
<reference evidence="6" key="1">
    <citation type="journal article" date="2019" name="Int. J. Syst. Evol. Microbiol.">
        <title>The Global Catalogue of Microorganisms (GCM) 10K type strain sequencing project: providing services to taxonomists for standard genome sequencing and annotation.</title>
        <authorList>
            <consortium name="The Broad Institute Genomics Platform"/>
            <consortium name="The Broad Institute Genome Sequencing Center for Infectious Disease"/>
            <person name="Wu L."/>
            <person name="Ma J."/>
        </authorList>
    </citation>
    <scope>NUCLEOTIDE SEQUENCE [LARGE SCALE GENOMIC DNA]</scope>
    <source>
        <strain evidence="6">JCM 17458</strain>
    </source>
</reference>
<evidence type="ECO:0000256" key="1">
    <source>
        <dbReference type="ARBA" id="ARBA00022801"/>
    </source>
</evidence>
<protein>
    <recommendedName>
        <fullName evidence="4">Inosine/uridine-preferring nucleoside hydrolase domain-containing protein</fullName>
    </recommendedName>
</protein>
<dbReference type="PANTHER" id="PTHR12304">
    <property type="entry name" value="INOSINE-URIDINE PREFERRING NUCLEOSIDE HYDROLASE"/>
    <property type="match status" value="1"/>
</dbReference>
<evidence type="ECO:0000313" key="5">
    <source>
        <dbReference type="EMBL" id="GAA4283741.1"/>
    </source>
</evidence>
<gene>
    <name evidence="5" type="ORF">GCM10022261_12720</name>
</gene>
<organism evidence="5 6">
    <name type="scientific">Brevibacterium daeguense</name>
    <dbReference type="NCBI Taxonomy" id="909936"/>
    <lineage>
        <taxon>Bacteria</taxon>
        <taxon>Bacillati</taxon>
        <taxon>Actinomycetota</taxon>
        <taxon>Actinomycetes</taxon>
        <taxon>Micrococcales</taxon>
        <taxon>Brevibacteriaceae</taxon>
        <taxon>Brevibacterium</taxon>
    </lineage>
</organism>
<keyword evidence="2" id="KW-0326">Glycosidase</keyword>
<keyword evidence="6" id="KW-1185">Reference proteome</keyword>
<dbReference type="InterPro" id="IPR015910">
    <property type="entry name" value="I/U_nuclsd_hydro_CS"/>
</dbReference>
<feature type="compositionally biased region" description="Low complexity" evidence="3">
    <location>
        <begin position="285"/>
        <end position="298"/>
    </location>
</feature>
<comment type="caution">
    <text evidence="5">The sequence shown here is derived from an EMBL/GenBank/DDBJ whole genome shotgun (WGS) entry which is preliminary data.</text>
</comment>
<dbReference type="Gene3D" id="3.90.245.10">
    <property type="entry name" value="Ribonucleoside hydrolase-like"/>
    <property type="match status" value="1"/>
</dbReference>
<dbReference type="Proteomes" id="UP001501586">
    <property type="component" value="Unassembled WGS sequence"/>
</dbReference>
<dbReference type="InterPro" id="IPR001910">
    <property type="entry name" value="Inosine/uridine_hydrolase_dom"/>
</dbReference>
<feature type="region of interest" description="Disordered" evidence="3">
    <location>
        <begin position="270"/>
        <end position="319"/>
    </location>
</feature>
<dbReference type="RefSeq" id="WP_236863810.1">
    <property type="nucleotide sequence ID" value="NZ_BAABAZ010000004.1"/>
</dbReference>
<dbReference type="PANTHER" id="PTHR12304:SF4">
    <property type="entry name" value="URIDINE NUCLEOSIDASE"/>
    <property type="match status" value="1"/>
</dbReference>
<proteinExistence type="predicted"/>
<dbReference type="PROSITE" id="PS01247">
    <property type="entry name" value="IUNH"/>
    <property type="match status" value="1"/>
</dbReference>
<evidence type="ECO:0000256" key="3">
    <source>
        <dbReference type="SAM" id="MobiDB-lite"/>
    </source>
</evidence>
<keyword evidence="1" id="KW-0378">Hydrolase</keyword>
<evidence type="ECO:0000256" key="2">
    <source>
        <dbReference type="ARBA" id="ARBA00023295"/>
    </source>
</evidence>
<evidence type="ECO:0000313" key="6">
    <source>
        <dbReference type="Proteomes" id="UP001501586"/>
    </source>
</evidence>